<dbReference type="InterPro" id="IPR039883">
    <property type="entry name" value="Fcf2/DNTTIP2"/>
</dbReference>
<comment type="subcellular location">
    <subcellularLocation>
        <location evidence="1">Nucleus</location>
        <location evidence="1">Nucleolus</location>
    </subcellularLocation>
</comment>
<sequence length="239" mass="27309">MVATRSGRSEPELATAPGQQPARDTFLDDLAAEMLKEVTAVTKQYSNEVEDEDVALVRAKALEWRPGTALPALDKSQLPVKMPGASSLAKLDHLPPLTGKRSIRAARAEVPDTSGKRWYNMPAPQITEEVKRDLRMIRLRSAFDPKTFYKKLDSTKFPKYFQMGTVVESSADFYSGRLARKERKQTFAEEVLSNPHFKQVREKQYQKLQANSQRFFKQPNRKKTLQKPVPKKKPKRPKH</sequence>
<feature type="domain" description="Fcf2 pre-rRNA processing C-terminal" evidence="4">
    <location>
        <begin position="112"/>
        <end position="203"/>
    </location>
</feature>
<dbReference type="AlphaFoldDB" id="A0AAD9MLU6"/>
<evidence type="ECO:0000313" key="5">
    <source>
        <dbReference type="EMBL" id="KAK2075931.1"/>
    </source>
</evidence>
<organism evidence="5 6">
    <name type="scientific">Prototheca wickerhamii</name>
    <dbReference type="NCBI Taxonomy" id="3111"/>
    <lineage>
        <taxon>Eukaryota</taxon>
        <taxon>Viridiplantae</taxon>
        <taxon>Chlorophyta</taxon>
        <taxon>core chlorophytes</taxon>
        <taxon>Trebouxiophyceae</taxon>
        <taxon>Chlorellales</taxon>
        <taxon>Chlorellaceae</taxon>
        <taxon>Prototheca</taxon>
    </lineage>
</organism>
<evidence type="ECO:0000313" key="6">
    <source>
        <dbReference type="Proteomes" id="UP001255856"/>
    </source>
</evidence>
<dbReference type="GO" id="GO:0006396">
    <property type="term" value="P:RNA processing"/>
    <property type="evidence" value="ECO:0007669"/>
    <property type="project" value="TreeGrafter"/>
</dbReference>
<gene>
    <name evidence="5" type="ORF">QBZ16_001267</name>
</gene>
<dbReference type="Pfam" id="PF08698">
    <property type="entry name" value="Fcf2"/>
    <property type="match status" value="1"/>
</dbReference>
<proteinExistence type="predicted"/>
<comment type="caution">
    <text evidence="5">The sequence shown here is derived from an EMBL/GenBank/DDBJ whole genome shotgun (WGS) entry which is preliminary data.</text>
</comment>
<evidence type="ECO:0000256" key="3">
    <source>
        <dbReference type="SAM" id="MobiDB-lite"/>
    </source>
</evidence>
<feature type="region of interest" description="Disordered" evidence="3">
    <location>
        <begin position="1"/>
        <end position="23"/>
    </location>
</feature>
<dbReference type="Proteomes" id="UP001255856">
    <property type="component" value="Unassembled WGS sequence"/>
</dbReference>
<keyword evidence="2" id="KW-0539">Nucleus</keyword>
<reference evidence="5" key="1">
    <citation type="submission" date="2021-01" db="EMBL/GenBank/DDBJ databases">
        <authorList>
            <person name="Eckstrom K.M.E."/>
        </authorList>
    </citation>
    <scope>NUCLEOTIDE SEQUENCE</scope>
    <source>
        <strain evidence="5">UVCC 0001</strain>
    </source>
</reference>
<dbReference type="GO" id="GO:0005730">
    <property type="term" value="C:nucleolus"/>
    <property type="evidence" value="ECO:0007669"/>
    <property type="project" value="UniProtKB-SubCell"/>
</dbReference>
<accession>A0AAD9MLU6</accession>
<dbReference type="InterPro" id="IPR014810">
    <property type="entry name" value="Fcf2_C"/>
</dbReference>
<evidence type="ECO:0000256" key="2">
    <source>
        <dbReference type="ARBA" id="ARBA00023242"/>
    </source>
</evidence>
<feature type="compositionally biased region" description="Basic residues" evidence="3">
    <location>
        <begin position="219"/>
        <end position="239"/>
    </location>
</feature>
<name>A0AAD9MLU6_PROWI</name>
<dbReference type="PANTHER" id="PTHR21686:SF12">
    <property type="entry name" value="DEOXYNUCLEOTIDYLTRANSFERASE TERMINAL-INTERACTING PROTEIN 2"/>
    <property type="match status" value="1"/>
</dbReference>
<dbReference type="PANTHER" id="PTHR21686">
    <property type="entry name" value="DEOXYNUCLEOTIDYLTRANSFERASE TERMINAL-INTERACTING PROTEIN 2"/>
    <property type="match status" value="1"/>
</dbReference>
<evidence type="ECO:0000256" key="1">
    <source>
        <dbReference type="ARBA" id="ARBA00004604"/>
    </source>
</evidence>
<keyword evidence="6" id="KW-1185">Reference proteome</keyword>
<dbReference type="EMBL" id="JASFZW010000012">
    <property type="protein sequence ID" value="KAK2075931.1"/>
    <property type="molecule type" value="Genomic_DNA"/>
</dbReference>
<protein>
    <recommendedName>
        <fullName evidence="4">Fcf2 pre-rRNA processing C-terminal domain-containing protein</fullName>
    </recommendedName>
</protein>
<feature type="region of interest" description="Disordered" evidence="3">
    <location>
        <begin position="210"/>
        <end position="239"/>
    </location>
</feature>
<evidence type="ECO:0000259" key="4">
    <source>
        <dbReference type="Pfam" id="PF08698"/>
    </source>
</evidence>
<dbReference type="GO" id="GO:0003723">
    <property type="term" value="F:RNA binding"/>
    <property type="evidence" value="ECO:0007669"/>
    <property type="project" value="TreeGrafter"/>
</dbReference>